<dbReference type="Proteomes" id="UP001341840">
    <property type="component" value="Unassembled WGS sequence"/>
</dbReference>
<evidence type="ECO:0000313" key="2">
    <source>
        <dbReference type="Proteomes" id="UP001341840"/>
    </source>
</evidence>
<organism evidence="1 2">
    <name type="scientific">Stylosanthes scabra</name>
    <dbReference type="NCBI Taxonomy" id="79078"/>
    <lineage>
        <taxon>Eukaryota</taxon>
        <taxon>Viridiplantae</taxon>
        <taxon>Streptophyta</taxon>
        <taxon>Embryophyta</taxon>
        <taxon>Tracheophyta</taxon>
        <taxon>Spermatophyta</taxon>
        <taxon>Magnoliopsida</taxon>
        <taxon>eudicotyledons</taxon>
        <taxon>Gunneridae</taxon>
        <taxon>Pentapetalae</taxon>
        <taxon>rosids</taxon>
        <taxon>fabids</taxon>
        <taxon>Fabales</taxon>
        <taxon>Fabaceae</taxon>
        <taxon>Papilionoideae</taxon>
        <taxon>50 kb inversion clade</taxon>
        <taxon>dalbergioids sensu lato</taxon>
        <taxon>Dalbergieae</taxon>
        <taxon>Pterocarpus clade</taxon>
        <taxon>Stylosanthes</taxon>
    </lineage>
</organism>
<sequence>MDKVPPEDKDHDIALFLTKDYFLAQAEFSWIRRKAGDFMEKQVCWIHPKPPFVKLMDQYSKMAKQLVCGILKDHDGRFQGCLSANLGNRTVIMAELWDILLALELVLSMNFTY</sequence>
<reference evidence="1 2" key="1">
    <citation type="journal article" date="2023" name="Plants (Basel)">
        <title>Bridging the Gap: Combining Genomics and Transcriptomics Approaches to Understand Stylosanthes scabra, an Orphan Legume from the Brazilian Caatinga.</title>
        <authorList>
            <person name="Ferreira-Neto J.R.C."/>
            <person name="da Silva M.D."/>
            <person name="Binneck E."/>
            <person name="de Melo N.F."/>
            <person name="da Silva R.H."/>
            <person name="de Melo A.L.T.M."/>
            <person name="Pandolfi V."/>
            <person name="Bustamante F.O."/>
            <person name="Brasileiro-Vidal A.C."/>
            <person name="Benko-Iseppon A.M."/>
        </authorList>
    </citation>
    <scope>NUCLEOTIDE SEQUENCE [LARGE SCALE GENOMIC DNA]</scope>
    <source>
        <tissue evidence="1">Leaves</tissue>
    </source>
</reference>
<dbReference type="EMBL" id="JASCZI010151071">
    <property type="protein sequence ID" value="MED6168691.1"/>
    <property type="molecule type" value="Genomic_DNA"/>
</dbReference>
<evidence type="ECO:0000313" key="1">
    <source>
        <dbReference type="EMBL" id="MED6168691.1"/>
    </source>
</evidence>
<name>A0ABU6V4V8_9FABA</name>
<proteinExistence type="predicted"/>
<comment type="caution">
    <text evidence="1">The sequence shown here is derived from an EMBL/GenBank/DDBJ whole genome shotgun (WGS) entry which is preliminary data.</text>
</comment>
<accession>A0ABU6V4V8</accession>
<protein>
    <submittedName>
        <fullName evidence="1">Uncharacterized protein</fullName>
    </submittedName>
</protein>
<keyword evidence="2" id="KW-1185">Reference proteome</keyword>
<gene>
    <name evidence="1" type="ORF">PIB30_013881</name>
</gene>